<name>A0A316FYD7_9GAMM</name>
<dbReference type="SUPFAM" id="SSF53756">
    <property type="entry name" value="UDP-Glycosyltransferase/glycogen phosphorylase"/>
    <property type="match status" value="1"/>
</dbReference>
<dbReference type="Pfam" id="PF00534">
    <property type="entry name" value="Glycos_transf_1"/>
    <property type="match status" value="1"/>
</dbReference>
<proteinExistence type="predicted"/>
<dbReference type="Proteomes" id="UP000245790">
    <property type="component" value="Unassembled WGS sequence"/>
</dbReference>
<accession>A0A316FYD7</accession>
<dbReference type="Pfam" id="PF13439">
    <property type="entry name" value="Glyco_transf_4"/>
    <property type="match status" value="1"/>
</dbReference>
<dbReference type="EMBL" id="QGGU01000002">
    <property type="protein sequence ID" value="PWK53714.1"/>
    <property type="molecule type" value="Genomic_DNA"/>
</dbReference>
<reference evidence="3 4" key="1">
    <citation type="submission" date="2018-05" db="EMBL/GenBank/DDBJ databases">
        <title>Genomic Encyclopedia of Type Strains, Phase IV (KMG-IV): sequencing the most valuable type-strain genomes for metagenomic binning, comparative biology and taxonomic classification.</title>
        <authorList>
            <person name="Goeker M."/>
        </authorList>
    </citation>
    <scope>NUCLEOTIDE SEQUENCE [LARGE SCALE GENOMIC DNA]</scope>
    <source>
        <strain evidence="3 4">DSM 25350</strain>
    </source>
</reference>
<evidence type="ECO:0000259" key="1">
    <source>
        <dbReference type="Pfam" id="PF00534"/>
    </source>
</evidence>
<dbReference type="PANTHER" id="PTHR12526">
    <property type="entry name" value="GLYCOSYLTRANSFERASE"/>
    <property type="match status" value="1"/>
</dbReference>
<dbReference type="InterPro" id="IPR028098">
    <property type="entry name" value="Glyco_trans_4-like_N"/>
</dbReference>
<feature type="domain" description="Glycosyl transferase family 1" evidence="1">
    <location>
        <begin position="212"/>
        <end position="385"/>
    </location>
</feature>
<evidence type="ECO:0000259" key="2">
    <source>
        <dbReference type="Pfam" id="PF13439"/>
    </source>
</evidence>
<dbReference type="OrthoDB" id="9802524at2"/>
<organism evidence="3 4">
    <name type="scientific">Pleionea mediterranea</name>
    <dbReference type="NCBI Taxonomy" id="523701"/>
    <lineage>
        <taxon>Bacteria</taxon>
        <taxon>Pseudomonadati</taxon>
        <taxon>Pseudomonadota</taxon>
        <taxon>Gammaproteobacteria</taxon>
        <taxon>Oceanospirillales</taxon>
        <taxon>Pleioneaceae</taxon>
        <taxon>Pleionea</taxon>
    </lineage>
</organism>
<dbReference type="CDD" id="cd03801">
    <property type="entry name" value="GT4_PimA-like"/>
    <property type="match status" value="1"/>
</dbReference>
<dbReference type="Gene3D" id="3.40.50.2000">
    <property type="entry name" value="Glycogen Phosphorylase B"/>
    <property type="match status" value="2"/>
</dbReference>
<evidence type="ECO:0000313" key="3">
    <source>
        <dbReference type="EMBL" id="PWK53714.1"/>
    </source>
</evidence>
<keyword evidence="4" id="KW-1185">Reference proteome</keyword>
<dbReference type="InterPro" id="IPR001296">
    <property type="entry name" value="Glyco_trans_1"/>
</dbReference>
<sequence length="416" mass="47342">MSYQSEKPLERILFVEYAVGFGGSLRSLSELYKGLQDSGLTDNKVLLFQNSDSVNALYPKEHIINRKRRFNYLLKSRWLNFFNGLKIMRKVGAITYSFLDYLYSYLMSYKIYRVIKSYRINLLHLNNGYMYDGIRAAEWAKIPVVIHYRGFASESDFSRKINEKNTKIPENCLCIGISNAVTKSIQSVGIPKQQIATIYNPITQPSISEQARESIRNKYSVSDNELVYSIFGRITQWKGQLEFCQAITPILLANKTAKVLIVGDATDSADDSYLKSILSHIESNNLQQQIILTGFQSDVYSYYSASDVIVHNSLHPEPFGRVIIEGMICKKLVIAANEGGPSEIISHGKDGLLFEPRDSKSLQKALEKSINDTELRQKIGDEAYNTAQEYLTDAITRKVIQAYRSHLSLKVDDHVY</sequence>
<dbReference type="GO" id="GO:0016757">
    <property type="term" value="F:glycosyltransferase activity"/>
    <property type="evidence" value="ECO:0007669"/>
    <property type="project" value="InterPro"/>
</dbReference>
<evidence type="ECO:0000313" key="4">
    <source>
        <dbReference type="Proteomes" id="UP000245790"/>
    </source>
</evidence>
<dbReference type="AlphaFoldDB" id="A0A316FYD7"/>
<comment type="caution">
    <text evidence="3">The sequence shown here is derived from an EMBL/GenBank/DDBJ whole genome shotgun (WGS) entry which is preliminary data.</text>
</comment>
<protein>
    <submittedName>
        <fullName evidence="3">Glycosyltransferase involved in cell wall biosynthesis</fullName>
    </submittedName>
</protein>
<dbReference type="GO" id="GO:1901135">
    <property type="term" value="P:carbohydrate derivative metabolic process"/>
    <property type="evidence" value="ECO:0007669"/>
    <property type="project" value="UniProtKB-ARBA"/>
</dbReference>
<dbReference type="PANTHER" id="PTHR12526:SF627">
    <property type="entry name" value="D-RHAMNOSYLTRANSFERASE WBPZ"/>
    <property type="match status" value="1"/>
</dbReference>
<gene>
    <name evidence="3" type="ORF">C8D97_102102</name>
</gene>
<dbReference type="RefSeq" id="WP_109761785.1">
    <property type="nucleotide sequence ID" value="NZ_QGGU01000002.1"/>
</dbReference>
<keyword evidence="3" id="KW-0808">Transferase</keyword>
<feature type="domain" description="Glycosyltransferase subfamily 4-like N-terminal" evidence="2">
    <location>
        <begin position="92"/>
        <end position="202"/>
    </location>
</feature>